<dbReference type="EMBL" id="LT934113">
    <property type="protein sequence ID" value="VAH36998.1"/>
    <property type="molecule type" value="Genomic_DNA"/>
</dbReference>
<keyword evidence="4" id="KW-1185">Reference proteome</keyword>
<dbReference type="SUPFAM" id="SSF82185">
    <property type="entry name" value="Histone H3 K4-specific methyltransferase SET7/9 N-terminal domain"/>
    <property type="match status" value="2"/>
</dbReference>
<feature type="region of interest" description="Disordered" evidence="2">
    <location>
        <begin position="1"/>
        <end position="27"/>
    </location>
</feature>
<gene>
    <name evidence="3" type="ORF">TRITD_2Av1G264310</name>
</gene>
<dbReference type="Proteomes" id="UP000324705">
    <property type="component" value="Chromosome 2A"/>
</dbReference>
<dbReference type="PANTHER" id="PTHR23084:SF263">
    <property type="entry name" value="MORN REPEAT-CONTAINING PROTEIN 1"/>
    <property type="match status" value="1"/>
</dbReference>
<evidence type="ECO:0000313" key="3">
    <source>
        <dbReference type="EMBL" id="VAH36998.1"/>
    </source>
</evidence>
<feature type="region of interest" description="Disordered" evidence="2">
    <location>
        <begin position="248"/>
        <end position="285"/>
    </location>
</feature>
<evidence type="ECO:0000256" key="2">
    <source>
        <dbReference type="SAM" id="MobiDB-lite"/>
    </source>
</evidence>
<dbReference type="AlphaFoldDB" id="A0A9R1RD54"/>
<name>A0A9R1RD54_TRITD</name>
<dbReference type="Gene3D" id="2.20.110.10">
    <property type="entry name" value="Histone H3 K4-specific methyltransferase SET7/9 N-terminal domain"/>
    <property type="match status" value="3"/>
</dbReference>
<dbReference type="Pfam" id="PF02493">
    <property type="entry name" value="MORN"/>
    <property type="match status" value="8"/>
</dbReference>
<dbReference type="InterPro" id="IPR003409">
    <property type="entry name" value="MORN"/>
</dbReference>
<feature type="compositionally biased region" description="Basic residues" evidence="2">
    <location>
        <begin position="350"/>
        <end position="362"/>
    </location>
</feature>
<evidence type="ECO:0000256" key="1">
    <source>
        <dbReference type="ARBA" id="ARBA00022737"/>
    </source>
</evidence>
<dbReference type="PANTHER" id="PTHR23084">
    <property type="entry name" value="PHOSPHATIDYLINOSITOL-4-PHOSPHATE 5-KINASE RELATED"/>
    <property type="match status" value="1"/>
</dbReference>
<feature type="region of interest" description="Disordered" evidence="2">
    <location>
        <begin position="342"/>
        <end position="365"/>
    </location>
</feature>
<dbReference type="Gramene" id="TRITD2Av1G264310.7">
    <property type="protein sequence ID" value="TRITD2Av1G264310.7"/>
    <property type="gene ID" value="TRITD2Av1G264310"/>
</dbReference>
<dbReference type="SMART" id="SM00698">
    <property type="entry name" value="MORN"/>
    <property type="match status" value="8"/>
</dbReference>
<organism evidence="3 4">
    <name type="scientific">Triticum turgidum subsp. durum</name>
    <name type="common">Durum wheat</name>
    <name type="synonym">Triticum durum</name>
    <dbReference type="NCBI Taxonomy" id="4567"/>
    <lineage>
        <taxon>Eukaryota</taxon>
        <taxon>Viridiplantae</taxon>
        <taxon>Streptophyta</taxon>
        <taxon>Embryophyta</taxon>
        <taxon>Tracheophyta</taxon>
        <taxon>Spermatophyta</taxon>
        <taxon>Magnoliopsida</taxon>
        <taxon>Liliopsida</taxon>
        <taxon>Poales</taxon>
        <taxon>Poaceae</taxon>
        <taxon>BOP clade</taxon>
        <taxon>Pooideae</taxon>
        <taxon>Triticodae</taxon>
        <taxon>Triticeae</taxon>
        <taxon>Triticinae</taxon>
        <taxon>Triticum</taxon>
    </lineage>
</organism>
<proteinExistence type="predicted"/>
<protein>
    <recommendedName>
        <fullName evidence="5">Phosphatidylinositol 4-phosphate 5-kinase</fullName>
    </recommendedName>
</protein>
<dbReference type="OMA" id="STHEGMW"/>
<evidence type="ECO:0008006" key="5">
    <source>
        <dbReference type="Google" id="ProtNLM"/>
    </source>
</evidence>
<dbReference type="GO" id="GO:0016020">
    <property type="term" value="C:membrane"/>
    <property type="evidence" value="ECO:0007669"/>
    <property type="project" value="UniProtKB-ARBA"/>
</dbReference>
<feature type="compositionally biased region" description="Low complexity" evidence="2">
    <location>
        <begin position="1"/>
        <end position="18"/>
    </location>
</feature>
<keyword evidence="1" id="KW-0677">Repeat</keyword>
<evidence type="ECO:0000313" key="4">
    <source>
        <dbReference type="Proteomes" id="UP000324705"/>
    </source>
</evidence>
<feature type="compositionally biased region" description="Basic residues" evidence="2">
    <location>
        <begin position="276"/>
        <end position="285"/>
    </location>
</feature>
<accession>A0A9R1RD54</accession>
<reference evidence="3 4" key="1">
    <citation type="submission" date="2017-09" db="EMBL/GenBank/DDBJ databases">
        <authorList>
            <consortium name="International Durum Wheat Genome Sequencing Consortium (IDWGSC)"/>
            <person name="Milanesi L."/>
        </authorList>
    </citation>
    <scope>NUCLEOTIDE SEQUENCE [LARGE SCALE GENOMIC DNA]</scope>
    <source>
        <strain evidence="4">cv. Svevo</strain>
    </source>
</reference>
<sequence>MQRRTAAPAASSNPPARSHQSHPDAAASLTNSAGELRLPNGDLYSGTLSGGVPEGTGRCVWSGSGCVYEGGWRRGMRHGIGRTEWPSGAVYEGEYSGGFMDGEGTHVAAGSSSSSSYKGQWKLDRKHGLGLQAHANGDVYQGAWVQGQMEGQGRYTWANGNNYVGTMRNGLMSGKGVLTWSTGDSFQGNWVAGVAHGYGLYTWEGGGCYLGTWSRGLKDGKGTFYPERRRVPAARLDDLRKRGVLPDVSFGAGADPEPAEADASLSRRNSGLGRPPMKKRPSLQRRRSIGAAIGVAVGVVTGGPAGPGKTLKCEDTAGSLSQILEREYAQGVLISEVLLDKSLPDSPSSKKPRLGRSRKVKDAKRPGETIIKGHRSYDLMLCLQLGIR</sequence>